<dbReference type="Proteomes" id="UP001249851">
    <property type="component" value="Unassembled WGS sequence"/>
</dbReference>
<name>A0AAD9R1R8_ACRCE</name>
<evidence type="ECO:0000313" key="2">
    <source>
        <dbReference type="Proteomes" id="UP001249851"/>
    </source>
</evidence>
<proteinExistence type="predicted"/>
<sequence>MFSCKHDRPIGIPVLPCFAYVGMTSVLNGSVLPTPTQCNPNPIPVDLLFSLIGISQCSGILWKGQPKTENRKLWLLTYKNTVGEFASHPGAILTQSVPSPSPTRITKFLPQNSFDDILHFSGKHWRKTRSTEVRLKMKKLDTCVRKFKEALIEVWTSFLREPGATKGKDTTCKITRNKQLRYHSGLGTMANSAERLKQDLQHWGCCAEDLVAGHLGLHWTLSG</sequence>
<dbReference type="EMBL" id="JARQWQ010000006">
    <property type="protein sequence ID" value="KAK2571496.1"/>
    <property type="molecule type" value="Genomic_DNA"/>
</dbReference>
<comment type="caution">
    <text evidence="1">The sequence shown here is derived from an EMBL/GenBank/DDBJ whole genome shotgun (WGS) entry which is preliminary data.</text>
</comment>
<keyword evidence="2" id="KW-1185">Reference proteome</keyword>
<gene>
    <name evidence="1" type="ORF">P5673_004100</name>
</gene>
<reference evidence="1" key="1">
    <citation type="journal article" date="2023" name="G3 (Bethesda)">
        <title>Whole genome assembly and annotation of the endangered Caribbean coral Acropora cervicornis.</title>
        <authorList>
            <person name="Selwyn J.D."/>
            <person name="Vollmer S.V."/>
        </authorList>
    </citation>
    <scope>NUCLEOTIDE SEQUENCE</scope>
    <source>
        <strain evidence="1">K2</strain>
    </source>
</reference>
<accession>A0AAD9R1R8</accession>
<dbReference type="AlphaFoldDB" id="A0AAD9R1R8"/>
<protein>
    <submittedName>
        <fullName evidence="1">Uncharacterized protein</fullName>
    </submittedName>
</protein>
<organism evidence="1 2">
    <name type="scientific">Acropora cervicornis</name>
    <name type="common">Staghorn coral</name>
    <dbReference type="NCBI Taxonomy" id="6130"/>
    <lineage>
        <taxon>Eukaryota</taxon>
        <taxon>Metazoa</taxon>
        <taxon>Cnidaria</taxon>
        <taxon>Anthozoa</taxon>
        <taxon>Hexacorallia</taxon>
        <taxon>Scleractinia</taxon>
        <taxon>Astrocoeniina</taxon>
        <taxon>Acroporidae</taxon>
        <taxon>Acropora</taxon>
    </lineage>
</organism>
<reference evidence="1" key="2">
    <citation type="journal article" date="2023" name="Science">
        <title>Genomic signatures of disease resistance in endangered staghorn corals.</title>
        <authorList>
            <person name="Vollmer S.V."/>
            <person name="Selwyn J.D."/>
            <person name="Despard B.A."/>
            <person name="Roesel C.L."/>
        </authorList>
    </citation>
    <scope>NUCLEOTIDE SEQUENCE</scope>
    <source>
        <strain evidence="1">K2</strain>
    </source>
</reference>
<evidence type="ECO:0000313" key="1">
    <source>
        <dbReference type="EMBL" id="KAK2571496.1"/>
    </source>
</evidence>